<dbReference type="InterPro" id="IPR014960">
    <property type="entry name" value="DUF1828"/>
</dbReference>
<dbReference type="EMBL" id="SOJN01000121">
    <property type="protein sequence ID" value="TET44560.1"/>
    <property type="molecule type" value="Genomic_DNA"/>
</dbReference>
<reference evidence="2 3" key="1">
    <citation type="submission" date="2019-03" db="EMBL/GenBank/DDBJ databases">
        <title>Metabolic potential of uncultured bacteria and archaea associated with petroleum seepage in deep-sea sediments.</title>
        <authorList>
            <person name="Dong X."/>
            <person name="Hubert C."/>
        </authorList>
    </citation>
    <scope>NUCLEOTIDE SEQUENCE [LARGE SCALE GENOMIC DNA]</scope>
    <source>
        <strain evidence="2">E44_bin18</strain>
    </source>
</reference>
<dbReference type="AlphaFoldDB" id="A0A523UPV6"/>
<name>A0A523UPV6_UNCT6</name>
<feature type="domain" description="DUF1828" evidence="1">
    <location>
        <begin position="49"/>
        <end position="137"/>
    </location>
</feature>
<evidence type="ECO:0000313" key="3">
    <source>
        <dbReference type="Proteomes" id="UP000315525"/>
    </source>
</evidence>
<evidence type="ECO:0000313" key="2">
    <source>
        <dbReference type="EMBL" id="TET44560.1"/>
    </source>
</evidence>
<protein>
    <submittedName>
        <fullName evidence="2">DUF1828 domain-containing protein</fullName>
    </submittedName>
</protein>
<accession>A0A523UPV6</accession>
<comment type="caution">
    <text evidence="2">The sequence shown here is derived from an EMBL/GenBank/DDBJ whole genome shotgun (WGS) entry which is preliminary data.</text>
</comment>
<organism evidence="2 3">
    <name type="scientific">candidate division TA06 bacterium</name>
    <dbReference type="NCBI Taxonomy" id="2250710"/>
    <lineage>
        <taxon>Bacteria</taxon>
        <taxon>Bacteria division TA06</taxon>
    </lineage>
</organism>
<dbReference type="Pfam" id="PF08861">
    <property type="entry name" value="DUF1828"/>
    <property type="match status" value="1"/>
</dbReference>
<sequence>MARATQETECIIREGMIMKCKDYIAAYLTTLKGDFQCRETEGRLWVISPYALPDGDLVEVVVSESLGDRAKVTDLGETLRHLLNWGYDPRTTTKGRYLLGDILKRFNVQIENGQIQKRTAKSEIGQAMFDVISACVATSELIYMSRAYQPAKFVEEVSRYLDSHGVMYEPGTEVTGSTGKTYKVDFFFPRVDSKQGMLEALSPGGLGAVSRIVDHTVRMWLDIGNKKKWRGTLLDDREIEWKKVDIKILEKESDVYFWQQRRSMLAILQLT</sequence>
<gene>
    <name evidence="2" type="ORF">E3J62_09970</name>
</gene>
<dbReference type="Proteomes" id="UP000315525">
    <property type="component" value="Unassembled WGS sequence"/>
</dbReference>
<evidence type="ECO:0000259" key="1">
    <source>
        <dbReference type="Pfam" id="PF08861"/>
    </source>
</evidence>
<proteinExistence type="predicted"/>